<sequence>MKINFESGGAEVIDRIIKAYGFRTKLEYSNYLGTSSANMSARYKKGFFPSDLVVRCMAETGATLEWLVTGEGEFSPNEPTPKETVLSDETLEKLERLVTLKEKGAITEQEFNDLKAKLI</sequence>
<evidence type="ECO:0000259" key="1">
    <source>
        <dbReference type="Pfam" id="PF07022"/>
    </source>
</evidence>
<protein>
    <recommendedName>
        <fullName evidence="1">Bacteriophage CI repressor N-terminal domain-containing protein</fullName>
    </recommendedName>
</protein>
<organism evidence="2 3">
    <name type="scientific">Orbus sasakiae</name>
    <dbReference type="NCBI Taxonomy" id="1078475"/>
    <lineage>
        <taxon>Bacteria</taxon>
        <taxon>Pseudomonadati</taxon>
        <taxon>Pseudomonadota</taxon>
        <taxon>Gammaproteobacteria</taxon>
        <taxon>Orbales</taxon>
        <taxon>Orbaceae</taxon>
        <taxon>Orbus</taxon>
    </lineage>
</organism>
<dbReference type="InterPro" id="IPR010744">
    <property type="entry name" value="Phage_CI_N"/>
</dbReference>
<comment type="caution">
    <text evidence="2">The sequence shown here is derived from an EMBL/GenBank/DDBJ whole genome shotgun (WGS) entry which is preliminary data.</text>
</comment>
<reference evidence="3" key="1">
    <citation type="journal article" date="2019" name="Int. J. Syst. Evol. Microbiol.">
        <title>The Global Catalogue of Microorganisms (GCM) 10K type strain sequencing project: providing services to taxonomists for standard genome sequencing and annotation.</title>
        <authorList>
            <consortium name="The Broad Institute Genomics Platform"/>
            <consortium name="The Broad Institute Genome Sequencing Center for Infectious Disease"/>
            <person name="Wu L."/>
            <person name="Ma J."/>
        </authorList>
    </citation>
    <scope>NUCLEOTIDE SEQUENCE [LARGE SCALE GENOMIC DNA]</scope>
    <source>
        <strain evidence="3">JCM 18050</strain>
    </source>
</reference>
<gene>
    <name evidence="2" type="ORF">GCM10023211_21660</name>
</gene>
<dbReference type="Pfam" id="PF07022">
    <property type="entry name" value="Phage_CI_repr"/>
    <property type="match status" value="1"/>
</dbReference>
<dbReference type="RefSeq" id="WP_345492115.1">
    <property type="nucleotide sequence ID" value="NZ_BAABHY010000006.1"/>
</dbReference>
<proteinExistence type="predicted"/>
<keyword evidence="3" id="KW-1185">Reference proteome</keyword>
<dbReference type="EMBL" id="BAABHY010000006">
    <property type="protein sequence ID" value="GAA5113469.1"/>
    <property type="molecule type" value="Genomic_DNA"/>
</dbReference>
<dbReference type="InterPro" id="IPR010982">
    <property type="entry name" value="Lambda_DNA-bd_dom_sf"/>
</dbReference>
<feature type="domain" description="Bacteriophage CI repressor N-terminal" evidence="1">
    <location>
        <begin position="11"/>
        <end position="73"/>
    </location>
</feature>
<dbReference type="Proteomes" id="UP001500171">
    <property type="component" value="Unassembled WGS sequence"/>
</dbReference>
<evidence type="ECO:0000313" key="2">
    <source>
        <dbReference type="EMBL" id="GAA5113469.1"/>
    </source>
</evidence>
<name>A0ABP9NCT8_9GAMM</name>
<dbReference type="Gene3D" id="1.10.260.40">
    <property type="entry name" value="lambda repressor-like DNA-binding domains"/>
    <property type="match status" value="1"/>
</dbReference>
<evidence type="ECO:0000313" key="3">
    <source>
        <dbReference type="Proteomes" id="UP001500171"/>
    </source>
</evidence>
<accession>A0ABP9NCT8</accession>